<comment type="caution">
    <text evidence="3">The sequence shown here is derived from an EMBL/GenBank/DDBJ whole genome shotgun (WGS) entry which is preliminary data.</text>
</comment>
<evidence type="ECO:0000256" key="1">
    <source>
        <dbReference type="SAM" id="MobiDB-lite"/>
    </source>
</evidence>
<proteinExistence type="predicted"/>
<accession>A0ABR4JB95</accession>
<keyword evidence="4" id="KW-1185">Reference proteome</keyword>
<evidence type="ECO:0000313" key="3">
    <source>
        <dbReference type="EMBL" id="KAL2837229.1"/>
    </source>
</evidence>
<protein>
    <recommendedName>
        <fullName evidence="5">AA1-like domain-containing protein</fullName>
    </recommendedName>
</protein>
<evidence type="ECO:0000256" key="2">
    <source>
        <dbReference type="SAM" id="SignalP"/>
    </source>
</evidence>
<feature type="signal peptide" evidence="2">
    <location>
        <begin position="1"/>
        <end position="19"/>
    </location>
</feature>
<keyword evidence="2" id="KW-0732">Signal</keyword>
<dbReference type="EMBL" id="JBFXLU010000164">
    <property type="protein sequence ID" value="KAL2837229.1"/>
    <property type="molecule type" value="Genomic_DNA"/>
</dbReference>
<reference evidence="3 4" key="1">
    <citation type="submission" date="2024-07" db="EMBL/GenBank/DDBJ databases">
        <title>Section-level genome sequencing and comparative genomics of Aspergillus sections Usti and Cavernicolus.</title>
        <authorList>
            <consortium name="Lawrence Berkeley National Laboratory"/>
            <person name="Nybo J.L."/>
            <person name="Vesth T.C."/>
            <person name="Theobald S."/>
            <person name="Frisvad J.C."/>
            <person name="Larsen T.O."/>
            <person name="Kjaerboelling I."/>
            <person name="Rothschild-Mancinelli K."/>
            <person name="Lyhne E.K."/>
            <person name="Kogle M.E."/>
            <person name="Barry K."/>
            <person name="Clum A."/>
            <person name="Na H."/>
            <person name="Ledsgaard L."/>
            <person name="Lin J."/>
            <person name="Lipzen A."/>
            <person name="Kuo A."/>
            <person name="Riley R."/>
            <person name="Mondo S."/>
            <person name="Labutti K."/>
            <person name="Haridas S."/>
            <person name="Pangalinan J."/>
            <person name="Salamov A.A."/>
            <person name="Simmons B.A."/>
            <person name="Magnuson J.K."/>
            <person name="Chen J."/>
            <person name="Drula E."/>
            <person name="Henrissat B."/>
            <person name="Wiebenga A."/>
            <person name="Lubbers R.J."/>
            <person name="Gomes A.C."/>
            <person name="Makela M.R."/>
            <person name="Stajich J."/>
            <person name="Grigoriev I.V."/>
            <person name="Mortensen U.H."/>
            <person name="De Vries R.P."/>
            <person name="Baker S.E."/>
            <person name="Andersen M.R."/>
        </authorList>
    </citation>
    <scope>NUCLEOTIDE SEQUENCE [LARGE SCALE GENOMIC DNA]</scope>
    <source>
        <strain evidence="3 4">CBS 123904</strain>
    </source>
</reference>
<feature type="chain" id="PRO_5047483641" description="AA1-like domain-containing protein" evidence="2">
    <location>
        <begin position="20"/>
        <end position="136"/>
    </location>
</feature>
<sequence length="136" mass="15149">MKFPFAILVISLVAWSAVAVKLEYRNEQMTDWTSITFDADKCTRFSHAATEVRLDPSSEHGLEFVCFFFVDPNCHGPIAARVTTSKPNRRVKETFAVQCRVAGSRLQPSWVLGDGEDGEDSQGQGAGVMQDDWGYL</sequence>
<dbReference type="Proteomes" id="UP001610446">
    <property type="component" value="Unassembled WGS sequence"/>
</dbReference>
<gene>
    <name evidence="3" type="ORF">BJY01DRAFT_251551</name>
</gene>
<evidence type="ECO:0008006" key="5">
    <source>
        <dbReference type="Google" id="ProtNLM"/>
    </source>
</evidence>
<feature type="region of interest" description="Disordered" evidence="1">
    <location>
        <begin position="112"/>
        <end position="136"/>
    </location>
</feature>
<organism evidence="3 4">
    <name type="scientific">Aspergillus pseudoustus</name>
    <dbReference type="NCBI Taxonomy" id="1810923"/>
    <lineage>
        <taxon>Eukaryota</taxon>
        <taxon>Fungi</taxon>
        <taxon>Dikarya</taxon>
        <taxon>Ascomycota</taxon>
        <taxon>Pezizomycotina</taxon>
        <taxon>Eurotiomycetes</taxon>
        <taxon>Eurotiomycetidae</taxon>
        <taxon>Eurotiales</taxon>
        <taxon>Aspergillaceae</taxon>
        <taxon>Aspergillus</taxon>
        <taxon>Aspergillus subgen. Nidulantes</taxon>
    </lineage>
</organism>
<evidence type="ECO:0000313" key="4">
    <source>
        <dbReference type="Proteomes" id="UP001610446"/>
    </source>
</evidence>
<name>A0ABR4JB95_9EURO</name>